<dbReference type="InParanoid" id="A0A0D0ALW5"/>
<dbReference type="AlphaFoldDB" id="A0A0D0ALW5"/>
<name>A0A0D0ALW5_9AGAM</name>
<keyword evidence="2" id="KW-1185">Reference proteome</keyword>
<organism evidence="1 2">
    <name type="scientific">Suillus luteus UH-Slu-Lm8-n1</name>
    <dbReference type="NCBI Taxonomy" id="930992"/>
    <lineage>
        <taxon>Eukaryota</taxon>
        <taxon>Fungi</taxon>
        <taxon>Dikarya</taxon>
        <taxon>Basidiomycota</taxon>
        <taxon>Agaricomycotina</taxon>
        <taxon>Agaricomycetes</taxon>
        <taxon>Agaricomycetidae</taxon>
        <taxon>Boletales</taxon>
        <taxon>Suillineae</taxon>
        <taxon>Suillaceae</taxon>
        <taxon>Suillus</taxon>
    </lineage>
</organism>
<protein>
    <submittedName>
        <fullName evidence="1">Uncharacterized protein</fullName>
    </submittedName>
</protein>
<gene>
    <name evidence="1" type="ORF">CY34DRAFT_17147</name>
</gene>
<reference evidence="2" key="2">
    <citation type="submission" date="2015-01" db="EMBL/GenBank/DDBJ databases">
        <title>Evolutionary Origins and Diversification of the Mycorrhizal Mutualists.</title>
        <authorList>
            <consortium name="DOE Joint Genome Institute"/>
            <consortium name="Mycorrhizal Genomics Consortium"/>
            <person name="Kohler A."/>
            <person name="Kuo A."/>
            <person name="Nagy L.G."/>
            <person name="Floudas D."/>
            <person name="Copeland A."/>
            <person name="Barry K.W."/>
            <person name="Cichocki N."/>
            <person name="Veneault-Fourrey C."/>
            <person name="LaButti K."/>
            <person name="Lindquist E.A."/>
            <person name="Lipzen A."/>
            <person name="Lundell T."/>
            <person name="Morin E."/>
            <person name="Murat C."/>
            <person name="Riley R."/>
            <person name="Ohm R."/>
            <person name="Sun H."/>
            <person name="Tunlid A."/>
            <person name="Henrissat B."/>
            <person name="Grigoriev I.V."/>
            <person name="Hibbett D.S."/>
            <person name="Martin F."/>
        </authorList>
    </citation>
    <scope>NUCLEOTIDE SEQUENCE [LARGE SCALE GENOMIC DNA]</scope>
    <source>
        <strain evidence="2">UH-Slu-Lm8-n1</strain>
    </source>
</reference>
<dbReference type="EMBL" id="KN835647">
    <property type="protein sequence ID" value="KIK35237.1"/>
    <property type="molecule type" value="Genomic_DNA"/>
</dbReference>
<proteinExistence type="predicted"/>
<dbReference type="Proteomes" id="UP000054485">
    <property type="component" value="Unassembled WGS sequence"/>
</dbReference>
<sequence>MPDCPPMVFDQPYPIRFDLDGHTDTSTLTTSPFCALSHMCDPDGALVRLESPSPIRVDADSPTVITPLHRPSVYPHISASRPPFINPALPWMAGTASSPQFD</sequence>
<evidence type="ECO:0000313" key="1">
    <source>
        <dbReference type="EMBL" id="KIK35237.1"/>
    </source>
</evidence>
<dbReference type="HOGENOM" id="CLU_2279342_0_0_1"/>
<evidence type="ECO:0000313" key="2">
    <source>
        <dbReference type="Proteomes" id="UP000054485"/>
    </source>
</evidence>
<accession>A0A0D0ALW5</accession>
<reference evidence="1 2" key="1">
    <citation type="submission" date="2014-04" db="EMBL/GenBank/DDBJ databases">
        <authorList>
            <consortium name="DOE Joint Genome Institute"/>
            <person name="Kuo A."/>
            <person name="Ruytinx J."/>
            <person name="Rineau F."/>
            <person name="Colpaert J."/>
            <person name="Kohler A."/>
            <person name="Nagy L.G."/>
            <person name="Floudas D."/>
            <person name="Copeland A."/>
            <person name="Barry K.W."/>
            <person name="Cichocki N."/>
            <person name="Veneault-Fourrey C."/>
            <person name="LaButti K."/>
            <person name="Lindquist E.A."/>
            <person name="Lipzen A."/>
            <person name="Lundell T."/>
            <person name="Morin E."/>
            <person name="Murat C."/>
            <person name="Sun H."/>
            <person name="Tunlid A."/>
            <person name="Henrissat B."/>
            <person name="Grigoriev I.V."/>
            <person name="Hibbett D.S."/>
            <person name="Martin F."/>
            <person name="Nordberg H.P."/>
            <person name="Cantor M.N."/>
            <person name="Hua S.X."/>
        </authorList>
    </citation>
    <scope>NUCLEOTIDE SEQUENCE [LARGE SCALE GENOMIC DNA]</scope>
    <source>
        <strain evidence="1 2">UH-Slu-Lm8-n1</strain>
    </source>
</reference>